<dbReference type="EMBL" id="OUUZ01000015">
    <property type="protein sequence ID" value="SPQ25654.1"/>
    <property type="molecule type" value="Genomic_DNA"/>
</dbReference>
<evidence type="ECO:0000313" key="3">
    <source>
        <dbReference type="Proteomes" id="UP000289323"/>
    </source>
</evidence>
<dbReference type="Proteomes" id="UP000289323">
    <property type="component" value="Unassembled WGS sequence"/>
</dbReference>
<organism evidence="2 3">
    <name type="scientific">Thermothielavioides terrestris</name>
    <dbReference type="NCBI Taxonomy" id="2587410"/>
    <lineage>
        <taxon>Eukaryota</taxon>
        <taxon>Fungi</taxon>
        <taxon>Dikarya</taxon>
        <taxon>Ascomycota</taxon>
        <taxon>Pezizomycotina</taxon>
        <taxon>Sordariomycetes</taxon>
        <taxon>Sordariomycetidae</taxon>
        <taxon>Sordariales</taxon>
        <taxon>Chaetomiaceae</taxon>
        <taxon>Thermothielavioides</taxon>
    </lineage>
</organism>
<feature type="compositionally biased region" description="Polar residues" evidence="1">
    <location>
        <begin position="19"/>
        <end position="28"/>
    </location>
</feature>
<feature type="region of interest" description="Disordered" evidence="1">
    <location>
        <begin position="89"/>
        <end position="112"/>
    </location>
</feature>
<protein>
    <submittedName>
        <fullName evidence="2">031b582d-4387-443a-936f-4991638c26cb</fullName>
    </submittedName>
</protein>
<feature type="compositionally biased region" description="Polar residues" evidence="1">
    <location>
        <begin position="1"/>
        <end position="11"/>
    </location>
</feature>
<reference evidence="2 3" key="1">
    <citation type="submission" date="2018-04" db="EMBL/GenBank/DDBJ databases">
        <authorList>
            <person name="Huttner S."/>
            <person name="Dainat J."/>
        </authorList>
    </citation>
    <scope>NUCLEOTIDE SEQUENCE [LARGE SCALE GENOMIC DNA]</scope>
</reference>
<feature type="region of interest" description="Disordered" evidence="1">
    <location>
        <begin position="1"/>
        <end position="34"/>
    </location>
</feature>
<accession>A0A3S4D8H9</accession>
<dbReference type="AlphaFoldDB" id="A0A3S4D8H9"/>
<evidence type="ECO:0000313" key="2">
    <source>
        <dbReference type="EMBL" id="SPQ25654.1"/>
    </source>
</evidence>
<proteinExistence type="predicted"/>
<evidence type="ECO:0000256" key="1">
    <source>
        <dbReference type="SAM" id="MobiDB-lite"/>
    </source>
</evidence>
<sequence length="112" mass="12304">MSLASSYTSVDSRPCADATTAQRSSDGSPTKKGMMLLQDTQLIETPAQHASAEGARHELEVTYDTSHLTSANFSHWHWQEDQSACPHIDRGPRRGQSAETVQRCQGLGFEDI</sequence>
<name>A0A3S4D8H9_9PEZI</name>
<gene>
    <name evidence="2" type="ORF">TT172_LOCUS8073</name>
</gene>